<protein>
    <submittedName>
        <fullName evidence="1">Uncharacterized protein</fullName>
    </submittedName>
</protein>
<dbReference type="AlphaFoldDB" id="A0A644ZEA1"/>
<gene>
    <name evidence="1" type="ORF">SDC9_85819</name>
</gene>
<reference evidence="1" key="1">
    <citation type="submission" date="2019-08" db="EMBL/GenBank/DDBJ databases">
        <authorList>
            <person name="Kucharzyk K."/>
            <person name="Murdoch R.W."/>
            <person name="Higgins S."/>
            <person name="Loffler F."/>
        </authorList>
    </citation>
    <scope>NUCLEOTIDE SEQUENCE</scope>
</reference>
<name>A0A644ZEA1_9ZZZZ</name>
<organism evidence="1">
    <name type="scientific">bioreactor metagenome</name>
    <dbReference type="NCBI Taxonomy" id="1076179"/>
    <lineage>
        <taxon>unclassified sequences</taxon>
        <taxon>metagenomes</taxon>
        <taxon>ecological metagenomes</taxon>
    </lineage>
</organism>
<dbReference type="EMBL" id="VSSQ01008553">
    <property type="protein sequence ID" value="MPM39186.1"/>
    <property type="molecule type" value="Genomic_DNA"/>
</dbReference>
<accession>A0A644ZEA1</accession>
<evidence type="ECO:0000313" key="1">
    <source>
        <dbReference type="EMBL" id="MPM39186.1"/>
    </source>
</evidence>
<comment type="caution">
    <text evidence="1">The sequence shown here is derived from an EMBL/GenBank/DDBJ whole genome shotgun (WGS) entry which is preliminary data.</text>
</comment>
<sequence length="100" mass="10388">MVEGVGLTAGGILGRAGDRNGGGLRHHCYGRCGGVHRCPAGSRLVSLGLQRIAVEGHRVAHCQRIARAFCPVDEYIVQIPLVGLGRRAGKGGREGAGFTS</sequence>
<proteinExistence type="predicted"/>